<dbReference type="CDD" id="cd06581">
    <property type="entry name" value="TM_PBP1_LivM_like"/>
    <property type="match status" value="1"/>
</dbReference>
<feature type="transmembrane region" description="Helical" evidence="7">
    <location>
        <begin position="284"/>
        <end position="306"/>
    </location>
</feature>
<feature type="transmembrane region" description="Helical" evidence="7">
    <location>
        <begin position="111"/>
        <end position="128"/>
    </location>
</feature>
<dbReference type="eggNOG" id="COG4177">
    <property type="taxonomic scope" value="Bacteria"/>
</dbReference>
<accession>D5X1E6</accession>
<evidence type="ECO:0000256" key="7">
    <source>
        <dbReference type="SAM" id="Phobius"/>
    </source>
</evidence>
<feature type="transmembrane region" description="Helical" evidence="7">
    <location>
        <begin position="210"/>
        <end position="235"/>
    </location>
</feature>
<proteinExistence type="predicted"/>
<evidence type="ECO:0000256" key="4">
    <source>
        <dbReference type="ARBA" id="ARBA00022989"/>
    </source>
</evidence>
<keyword evidence="5 7" id="KW-0472">Membrane</keyword>
<feature type="transmembrane region" description="Helical" evidence="7">
    <location>
        <begin position="29"/>
        <end position="50"/>
    </location>
</feature>
<dbReference type="Pfam" id="PF02653">
    <property type="entry name" value="BPD_transp_2"/>
    <property type="match status" value="1"/>
</dbReference>
<feature type="transmembrane region" description="Helical" evidence="7">
    <location>
        <begin position="162"/>
        <end position="180"/>
    </location>
</feature>
<evidence type="ECO:0000256" key="3">
    <source>
        <dbReference type="ARBA" id="ARBA00022692"/>
    </source>
</evidence>
<dbReference type="GO" id="GO:0015658">
    <property type="term" value="F:branched-chain amino acid transmembrane transporter activity"/>
    <property type="evidence" value="ECO:0007669"/>
    <property type="project" value="InterPro"/>
</dbReference>
<dbReference type="AlphaFoldDB" id="D5X1E6"/>
<feature type="transmembrane region" description="Helical" evidence="7">
    <location>
        <begin position="83"/>
        <end position="104"/>
    </location>
</feature>
<dbReference type="STRING" id="75379.Tint_1567"/>
<dbReference type="InterPro" id="IPR043428">
    <property type="entry name" value="LivM-like"/>
</dbReference>
<feature type="region of interest" description="Disordered" evidence="6">
    <location>
        <begin position="320"/>
        <end position="344"/>
    </location>
</feature>
<evidence type="ECO:0000313" key="8">
    <source>
        <dbReference type="EMBL" id="ADG30942.1"/>
    </source>
</evidence>
<dbReference type="KEGG" id="tin:Tint_1567"/>
<protein>
    <submittedName>
        <fullName evidence="8">Inner-membrane translocator</fullName>
    </submittedName>
</protein>
<dbReference type="PANTHER" id="PTHR30482">
    <property type="entry name" value="HIGH-AFFINITY BRANCHED-CHAIN AMINO ACID TRANSPORT SYSTEM PERMEASE"/>
    <property type="match status" value="1"/>
</dbReference>
<feature type="transmembrane region" description="Helical" evidence="7">
    <location>
        <begin position="57"/>
        <end position="77"/>
    </location>
</feature>
<dbReference type="GO" id="GO:0005886">
    <property type="term" value="C:plasma membrane"/>
    <property type="evidence" value="ECO:0007669"/>
    <property type="project" value="UniProtKB-SubCell"/>
</dbReference>
<sequence>MKRLPRFLPWLVPLTAAVALPWLARGNDYVLSVLTLAYIYAVAGLGLNLVTGYTGQLNLAHAGFMAIGAYTVGILTVDHGVGFWWAFALSGFVAAIFGVPIGWLSLRLRGHYFAIFTLCVGVIINLVIEKWDALTHGVVGILGIPVPPGAGDLQFDSPREQYFLALFFLVCCTWVMLRIVRSLVGRSFMAVRNSEPLAEALGIPLMRTKLLAFVLSVFYAGLAGGLYAGTIRFLSPDLANIAHTFDIVTAMLIGGIGTVAGPIVGALVLPWITQYLQFMENYRMLVFGPLLVVLLIFLPAGIVGTLCNRQVRRAARSQARTALPLSRGPIGQGENSEGAGHARH</sequence>
<comment type="subcellular location">
    <subcellularLocation>
        <location evidence="1">Cell membrane</location>
        <topology evidence="1">Multi-pass membrane protein</topology>
    </subcellularLocation>
</comment>
<keyword evidence="4 7" id="KW-1133">Transmembrane helix</keyword>
<evidence type="ECO:0000256" key="1">
    <source>
        <dbReference type="ARBA" id="ARBA00004651"/>
    </source>
</evidence>
<feature type="transmembrane region" description="Helical" evidence="7">
    <location>
        <begin position="247"/>
        <end position="272"/>
    </location>
</feature>
<dbReference type="InterPro" id="IPR001851">
    <property type="entry name" value="ABC_transp_permease"/>
</dbReference>
<name>D5X1E6_THIK1</name>
<dbReference type="HOGENOM" id="CLU_031365_1_2_4"/>
<gene>
    <name evidence="8" type="ordered locus">Tint_1567</name>
</gene>
<evidence type="ECO:0000256" key="6">
    <source>
        <dbReference type="SAM" id="MobiDB-lite"/>
    </source>
</evidence>
<dbReference type="EMBL" id="CP002021">
    <property type="protein sequence ID" value="ADG30942.1"/>
    <property type="molecule type" value="Genomic_DNA"/>
</dbReference>
<evidence type="ECO:0000256" key="5">
    <source>
        <dbReference type="ARBA" id="ARBA00023136"/>
    </source>
</evidence>
<evidence type="ECO:0000256" key="2">
    <source>
        <dbReference type="ARBA" id="ARBA00022475"/>
    </source>
</evidence>
<organism evidence="8">
    <name type="scientific">Thiomonas intermedia (strain K12)</name>
    <name type="common">Thiobacillus intermedius</name>
    <dbReference type="NCBI Taxonomy" id="75379"/>
    <lineage>
        <taxon>Bacteria</taxon>
        <taxon>Pseudomonadati</taxon>
        <taxon>Pseudomonadota</taxon>
        <taxon>Betaproteobacteria</taxon>
        <taxon>Burkholderiales</taxon>
        <taxon>Thiomonas</taxon>
    </lineage>
</organism>
<keyword evidence="2" id="KW-1003">Cell membrane</keyword>
<dbReference type="BioCyc" id="TINT75379:TINT_RS07860-MONOMER"/>
<keyword evidence="3 7" id="KW-0812">Transmembrane</keyword>
<dbReference type="PANTHER" id="PTHR30482:SF10">
    <property type="entry name" value="HIGH-AFFINITY BRANCHED-CHAIN AMINO ACID TRANSPORT PROTEIN BRAE"/>
    <property type="match status" value="1"/>
</dbReference>
<reference evidence="8" key="1">
    <citation type="submission" date="2010-04" db="EMBL/GenBank/DDBJ databases">
        <title>Complete sequence of Thiomonas intermedia K12.</title>
        <authorList>
            <consortium name="US DOE Joint Genome Institute"/>
            <person name="Lucas S."/>
            <person name="Copeland A."/>
            <person name="Lapidus A."/>
            <person name="Cheng J.-F."/>
            <person name="Bruce D."/>
            <person name="Goodwin L."/>
            <person name="Pitluck S."/>
            <person name="Davenport K."/>
            <person name="Detter J.C."/>
            <person name="Han C."/>
            <person name="Tapia R."/>
            <person name="Land M."/>
            <person name="Hauser L."/>
            <person name="Kyrpides N."/>
            <person name="Ovchinnikova G."/>
            <person name="Kerfeld C.A."/>
            <person name="Cannon G.C."/>
            <person name="Heinhorst S."/>
            <person name="Woyke T."/>
        </authorList>
    </citation>
    <scope>NUCLEOTIDE SEQUENCE [LARGE SCALE GENOMIC DNA]</scope>
    <source>
        <strain evidence="8">K12</strain>
    </source>
</reference>